<dbReference type="PANTHER" id="PTHR43384:SF14">
    <property type="entry name" value="ESX-1 SECRETION-ASSOCIATED PROTEIN ESPI"/>
    <property type="match status" value="1"/>
</dbReference>
<dbReference type="EMBL" id="PVZC01000003">
    <property type="protein sequence ID" value="PRX99649.1"/>
    <property type="molecule type" value="Genomic_DNA"/>
</dbReference>
<feature type="compositionally biased region" description="Basic and acidic residues" evidence="1">
    <location>
        <begin position="1"/>
        <end position="18"/>
    </location>
</feature>
<feature type="domain" description="CobQ/CobB/MinD/ParA nucleotide binding" evidence="2">
    <location>
        <begin position="458"/>
        <end position="669"/>
    </location>
</feature>
<proteinExistence type="predicted"/>
<dbReference type="Gene3D" id="3.40.50.300">
    <property type="entry name" value="P-loop containing nucleotide triphosphate hydrolases"/>
    <property type="match status" value="1"/>
</dbReference>
<dbReference type="AlphaFoldDB" id="A0A2T0Q743"/>
<feature type="compositionally biased region" description="Low complexity" evidence="1">
    <location>
        <begin position="57"/>
        <end position="79"/>
    </location>
</feature>
<dbReference type="InterPro" id="IPR050625">
    <property type="entry name" value="ParA/MinD_ATPase"/>
</dbReference>
<evidence type="ECO:0000313" key="4">
    <source>
        <dbReference type="Proteomes" id="UP000237846"/>
    </source>
</evidence>
<feature type="compositionally biased region" description="Basic and acidic residues" evidence="1">
    <location>
        <begin position="127"/>
        <end position="137"/>
    </location>
</feature>
<dbReference type="GO" id="GO:0005829">
    <property type="term" value="C:cytosol"/>
    <property type="evidence" value="ECO:0007669"/>
    <property type="project" value="TreeGrafter"/>
</dbReference>
<dbReference type="Pfam" id="PF01656">
    <property type="entry name" value="CbiA"/>
    <property type="match status" value="1"/>
</dbReference>
<keyword evidence="4" id="KW-1185">Reference proteome</keyword>
<keyword evidence="3" id="KW-0282">Flagellum</keyword>
<feature type="compositionally biased region" description="Low complexity" evidence="1">
    <location>
        <begin position="354"/>
        <end position="367"/>
    </location>
</feature>
<feature type="compositionally biased region" description="Basic and acidic residues" evidence="1">
    <location>
        <begin position="197"/>
        <end position="209"/>
    </location>
</feature>
<reference evidence="3 4" key="1">
    <citation type="submission" date="2018-03" db="EMBL/GenBank/DDBJ databases">
        <title>Genomic Encyclopedia of Archaeal and Bacterial Type Strains, Phase II (KMG-II): from individual species to whole genera.</title>
        <authorList>
            <person name="Goeker M."/>
        </authorList>
    </citation>
    <scope>NUCLEOTIDE SEQUENCE [LARGE SCALE GENOMIC DNA]</scope>
    <source>
        <strain evidence="3 4">DSM 45601</strain>
    </source>
</reference>
<sequence>MAHRDPDDSYDGDARSPLEDQLAGLDAAEAGERGDASARPSSGAAAEPYPPGQWFGPAPDAESGEAEGPAAGAPPQYATPYPPADDSAQAEPFPPNEPPELPPAGVEPDQTTINVRPPHSPYPSEQPRFEDGPQSHDESDDPDALESGPMTEVIPRYGQGGPRQPGWAPTFNPYGEPPAADAETVRVNGSNPPAPEARPDESRPAERPPADGGANPAGHQPPPASPHTSGYQPAAGPRPGGWGEQPPAHGRPPASGGYAIPGPQYNHPGTEAGPGGYAPPQPQYGTEAPPAGYPPQHPYGAGHEPGAEGSPAGYAQPQYGADPGAESGGHPGAQGHTGPQGVGPDVPAPAAGHGYQQPYAPPYGYQPGQPPPGYGPDAYAGQIPPGAHPGQMQHENVDSLRAENLLRGRKQAPTAGWRRMLYKSTFGLVDPGESPNELRRREQLARIRTPVAGGHHRVAVLSLKGGVGKTTTTVGLGATLASLRGDRVLAVDGNPDRGTLSDKVQLESNATIRDLLNDRAQIQRYADVRAYTSQAPSRLEILASDSDPAISEAFSRDDYLHVASLLEHYYSICITDCGTGLLHSAMSGVLELADQIVLVSSPSVDGARSASATLDWLEAHEHGDLVAQAVVVLSMVRPKSRSSVDLDRLEQHFLGRTRAVVRIPHDSHLEEGAEVDLDELSKETLESYLQLAAVVGDAFARPRTANPHSPRH</sequence>
<feature type="region of interest" description="Disordered" evidence="1">
    <location>
        <begin position="1"/>
        <end position="393"/>
    </location>
</feature>
<accession>A0A2T0Q743</accession>
<dbReference type="RefSeq" id="WP_245930107.1">
    <property type="nucleotide sequence ID" value="NZ_PVZC01000003.1"/>
</dbReference>
<evidence type="ECO:0000313" key="3">
    <source>
        <dbReference type="EMBL" id="PRX99649.1"/>
    </source>
</evidence>
<dbReference type="SUPFAM" id="SSF52540">
    <property type="entry name" value="P-loop containing nucleoside triphosphate hydrolases"/>
    <property type="match status" value="1"/>
</dbReference>
<keyword evidence="3" id="KW-0966">Cell projection</keyword>
<keyword evidence="3" id="KW-0969">Cilium</keyword>
<evidence type="ECO:0000259" key="2">
    <source>
        <dbReference type="Pfam" id="PF01656"/>
    </source>
</evidence>
<dbReference type="GO" id="GO:0005524">
    <property type="term" value="F:ATP binding"/>
    <property type="evidence" value="ECO:0007669"/>
    <property type="project" value="TreeGrafter"/>
</dbReference>
<protein>
    <submittedName>
        <fullName evidence="3">MinD-like ATPase involved in chromosome partitioning or flagellar assembly</fullName>
    </submittedName>
</protein>
<dbReference type="Proteomes" id="UP000237846">
    <property type="component" value="Unassembled WGS sequence"/>
</dbReference>
<gene>
    <name evidence="3" type="ORF">CLV72_103253</name>
</gene>
<comment type="caution">
    <text evidence="3">The sequence shown here is derived from an EMBL/GenBank/DDBJ whole genome shotgun (WGS) entry which is preliminary data.</text>
</comment>
<dbReference type="GO" id="GO:0016887">
    <property type="term" value="F:ATP hydrolysis activity"/>
    <property type="evidence" value="ECO:0007669"/>
    <property type="project" value="TreeGrafter"/>
</dbReference>
<organism evidence="3 4">
    <name type="scientific">Allonocardiopsis opalescens</name>
    <dbReference type="NCBI Taxonomy" id="1144618"/>
    <lineage>
        <taxon>Bacteria</taxon>
        <taxon>Bacillati</taxon>
        <taxon>Actinomycetota</taxon>
        <taxon>Actinomycetes</taxon>
        <taxon>Streptosporangiales</taxon>
        <taxon>Allonocardiopsis</taxon>
    </lineage>
</organism>
<feature type="compositionally biased region" description="Pro residues" evidence="1">
    <location>
        <begin position="92"/>
        <end position="102"/>
    </location>
</feature>
<dbReference type="GO" id="GO:0051782">
    <property type="term" value="P:negative regulation of cell division"/>
    <property type="evidence" value="ECO:0007669"/>
    <property type="project" value="TreeGrafter"/>
</dbReference>
<dbReference type="InterPro" id="IPR027417">
    <property type="entry name" value="P-loop_NTPase"/>
</dbReference>
<dbReference type="PANTHER" id="PTHR43384">
    <property type="entry name" value="SEPTUM SITE-DETERMINING PROTEIN MIND HOMOLOG, CHLOROPLASTIC-RELATED"/>
    <property type="match status" value="1"/>
</dbReference>
<evidence type="ECO:0000256" key="1">
    <source>
        <dbReference type="SAM" id="MobiDB-lite"/>
    </source>
</evidence>
<name>A0A2T0Q743_9ACTN</name>
<dbReference type="GO" id="GO:0009898">
    <property type="term" value="C:cytoplasmic side of plasma membrane"/>
    <property type="evidence" value="ECO:0007669"/>
    <property type="project" value="TreeGrafter"/>
</dbReference>
<dbReference type="InterPro" id="IPR002586">
    <property type="entry name" value="CobQ/CobB/MinD/ParA_Nub-bd_dom"/>
</dbReference>